<dbReference type="AlphaFoldDB" id="A0A1J5U304"/>
<dbReference type="Proteomes" id="UP000183615">
    <property type="component" value="Unassembled WGS sequence"/>
</dbReference>
<name>A0A1J5U304_9ARCH</name>
<sequence>MAPLGPLTTNRLTVRLDPERAARIEYWATENPLKIKSYNQLIQEALDEYLDRHTVSPTHDSMTVKVPQKVREKLHDLQEDGYGNIDQIVSEAILQHSTSKYREEKDYQFLRNEVNTISNRRKMLFSDYGSD</sequence>
<dbReference type="GO" id="GO:0006355">
    <property type="term" value="P:regulation of DNA-templated transcription"/>
    <property type="evidence" value="ECO:0007669"/>
    <property type="project" value="InterPro"/>
</dbReference>
<dbReference type="EMBL" id="MIYZ01000006">
    <property type="protein sequence ID" value="OIR22800.1"/>
    <property type="molecule type" value="Genomic_DNA"/>
</dbReference>
<evidence type="ECO:0000313" key="2">
    <source>
        <dbReference type="Proteomes" id="UP000183615"/>
    </source>
</evidence>
<gene>
    <name evidence="1" type="ORF">BET99_03620</name>
</gene>
<reference evidence="1 2" key="1">
    <citation type="submission" date="2016-08" db="EMBL/GenBank/DDBJ databases">
        <title>New Insights into Marine Group III Euryarchaeota, from dark to light.</title>
        <authorList>
            <person name="Haro-Moreno J.M."/>
            <person name="Rodriguez-Valera F."/>
            <person name="Lopez-Garcia P."/>
            <person name="Moreira D."/>
            <person name="Martin-Cuadrado A.B."/>
        </authorList>
    </citation>
    <scope>NUCLEOTIDE SEQUENCE [LARGE SCALE GENOMIC DNA]</scope>
    <source>
        <strain evidence="1">CG-Epi2</strain>
    </source>
</reference>
<protein>
    <submittedName>
        <fullName evidence="1">Uncharacterized protein</fullName>
    </submittedName>
</protein>
<accession>A0A1J5U304</accession>
<organism evidence="1 2">
    <name type="scientific">Marine Group III euryarchaeote CG-Epi2</name>
    <dbReference type="NCBI Taxonomy" id="1888996"/>
    <lineage>
        <taxon>Archaea</taxon>
        <taxon>Methanobacteriati</taxon>
        <taxon>Thermoplasmatota</taxon>
        <taxon>Thermoplasmata</taxon>
        <taxon>Candidatus Thermoprofundales</taxon>
    </lineage>
</organism>
<evidence type="ECO:0000313" key="1">
    <source>
        <dbReference type="EMBL" id="OIR22800.1"/>
    </source>
</evidence>
<comment type="caution">
    <text evidence="1">The sequence shown here is derived from an EMBL/GenBank/DDBJ whole genome shotgun (WGS) entry which is preliminary data.</text>
</comment>
<dbReference type="SUPFAM" id="SSF47598">
    <property type="entry name" value="Ribbon-helix-helix"/>
    <property type="match status" value="1"/>
</dbReference>
<proteinExistence type="predicted"/>
<dbReference type="InterPro" id="IPR010985">
    <property type="entry name" value="Ribbon_hlx_hlx"/>
</dbReference>